<keyword evidence="3" id="KW-1003">Cell membrane</keyword>
<dbReference type="GO" id="GO:0008360">
    <property type="term" value="P:regulation of cell shape"/>
    <property type="evidence" value="ECO:0007669"/>
    <property type="project" value="UniProtKB-KW"/>
</dbReference>
<comment type="similarity">
    <text evidence="2">Belongs to the MreD family.</text>
</comment>
<dbReference type="OrthoDB" id="2148512at2"/>
<dbReference type="EMBL" id="AZEE01000010">
    <property type="protein sequence ID" value="KRK99412.1"/>
    <property type="molecule type" value="Genomic_DNA"/>
</dbReference>
<feature type="transmembrane region" description="Helical" evidence="8">
    <location>
        <begin position="147"/>
        <end position="169"/>
    </location>
</feature>
<evidence type="ECO:0000256" key="5">
    <source>
        <dbReference type="ARBA" id="ARBA00022960"/>
    </source>
</evidence>
<dbReference type="RefSeq" id="WP_056946426.1">
    <property type="nucleotide sequence ID" value="NZ_AZEE01000010.1"/>
</dbReference>
<comment type="subcellular location">
    <subcellularLocation>
        <location evidence="1">Cell membrane</location>
        <topology evidence="1">Multi-pass membrane protein</topology>
    </subcellularLocation>
</comment>
<dbReference type="Proteomes" id="UP000051160">
    <property type="component" value="Unassembled WGS sequence"/>
</dbReference>
<keyword evidence="6 8" id="KW-1133">Transmembrane helix</keyword>
<evidence type="ECO:0000256" key="3">
    <source>
        <dbReference type="ARBA" id="ARBA00022475"/>
    </source>
</evidence>
<keyword evidence="5" id="KW-0133">Cell shape</keyword>
<gene>
    <name evidence="9" type="ORF">FD04_GL002229</name>
</gene>
<evidence type="ECO:0000313" key="9">
    <source>
        <dbReference type="EMBL" id="KRK99412.1"/>
    </source>
</evidence>
<dbReference type="PATRIC" id="fig|1423776.4.peg.2259"/>
<reference evidence="9 10" key="1">
    <citation type="journal article" date="2015" name="Genome Announc.">
        <title>Expanding the biotechnology potential of lactobacilli through comparative genomics of 213 strains and associated genera.</title>
        <authorList>
            <person name="Sun Z."/>
            <person name="Harris H.M."/>
            <person name="McCann A."/>
            <person name="Guo C."/>
            <person name="Argimon S."/>
            <person name="Zhang W."/>
            <person name="Yang X."/>
            <person name="Jeffery I.B."/>
            <person name="Cooney J.C."/>
            <person name="Kagawa T.F."/>
            <person name="Liu W."/>
            <person name="Song Y."/>
            <person name="Salvetti E."/>
            <person name="Wrobel A."/>
            <person name="Rasinkangas P."/>
            <person name="Parkhill J."/>
            <person name="Rea M.C."/>
            <person name="O'Sullivan O."/>
            <person name="Ritari J."/>
            <person name="Douillard F.P."/>
            <person name="Paul Ross R."/>
            <person name="Yang R."/>
            <person name="Briner A.E."/>
            <person name="Felis G.E."/>
            <person name="de Vos W.M."/>
            <person name="Barrangou R."/>
            <person name="Klaenhammer T.R."/>
            <person name="Caufield P.W."/>
            <person name="Cui Y."/>
            <person name="Zhang H."/>
            <person name="O'Toole P.W."/>
        </authorList>
    </citation>
    <scope>NUCLEOTIDE SEQUENCE [LARGE SCALE GENOMIC DNA]</scope>
    <source>
        <strain evidence="9 10">DSM 19909</strain>
    </source>
</reference>
<keyword evidence="10" id="KW-1185">Reference proteome</keyword>
<feature type="transmembrane region" description="Helical" evidence="8">
    <location>
        <begin position="75"/>
        <end position="95"/>
    </location>
</feature>
<feature type="transmembrane region" description="Helical" evidence="8">
    <location>
        <begin position="12"/>
        <end position="29"/>
    </location>
</feature>
<keyword evidence="4 8" id="KW-0812">Transmembrane</keyword>
<evidence type="ECO:0000256" key="7">
    <source>
        <dbReference type="ARBA" id="ARBA00023136"/>
    </source>
</evidence>
<evidence type="ECO:0000256" key="2">
    <source>
        <dbReference type="ARBA" id="ARBA00007776"/>
    </source>
</evidence>
<dbReference type="InterPro" id="IPR007227">
    <property type="entry name" value="Cell_shape_determining_MreD"/>
</dbReference>
<feature type="transmembrane region" description="Helical" evidence="8">
    <location>
        <begin position="36"/>
        <end position="55"/>
    </location>
</feature>
<proteinExistence type="inferred from homology"/>
<comment type="caution">
    <text evidence="9">The sequence shown here is derived from an EMBL/GenBank/DDBJ whole genome shotgun (WGS) entry which is preliminary data.</text>
</comment>
<evidence type="ECO:0000256" key="1">
    <source>
        <dbReference type="ARBA" id="ARBA00004651"/>
    </source>
</evidence>
<accession>A0A0R1M278</accession>
<dbReference type="GO" id="GO:0005886">
    <property type="term" value="C:plasma membrane"/>
    <property type="evidence" value="ECO:0007669"/>
    <property type="project" value="UniProtKB-SubCell"/>
</dbReference>
<evidence type="ECO:0000256" key="6">
    <source>
        <dbReference type="ARBA" id="ARBA00022989"/>
    </source>
</evidence>
<dbReference type="Pfam" id="PF04093">
    <property type="entry name" value="MreD"/>
    <property type="match status" value="1"/>
</dbReference>
<dbReference type="NCBIfam" id="TIGR03426">
    <property type="entry name" value="shape_MreD"/>
    <property type="match status" value="1"/>
</dbReference>
<evidence type="ECO:0000313" key="10">
    <source>
        <dbReference type="Proteomes" id="UP000051160"/>
    </source>
</evidence>
<evidence type="ECO:0000256" key="4">
    <source>
        <dbReference type="ARBA" id="ARBA00022692"/>
    </source>
</evidence>
<keyword evidence="7 8" id="KW-0472">Membrane</keyword>
<evidence type="ECO:0000256" key="8">
    <source>
        <dbReference type="SAM" id="Phobius"/>
    </source>
</evidence>
<dbReference type="AlphaFoldDB" id="A0A0R1M278"/>
<feature type="transmembrane region" description="Helical" evidence="8">
    <location>
        <begin position="107"/>
        <end position="127"/>
    </location>
</feature>
<organism evidence="9 10">
    <name type="scientific">Secundilactobacillus odoratitofui DSM 19909 = JCM 15043</name>
    <dbReference type="NCBI Taxonomy" id="1423776"/>
    <lineage>
        <taxon>Bacteria</taxon>
        <taxon>Bacillati</taxon>
        <taxon>Bacillota</taxon>
        <taxon>Bacilli</taxon>
        <taxon>Lactobacillales</taxon>
        <taxon>Lactobacillaceae</taxon>
        <taxon>Secundilactobacillus</taxon>
    </lineage>
</organism>
<sequence length="174" mass="19786">MLRVTKLRYGFPIGLLLFFYLDGILGAAFPKQLFNYPYTMSSYLVVLWLVYSIYFEDQITIPLGIWAAVAGGLFDLYYTGIFGIFVFVFPIVVALTRACYKAFPINFLSGLLVYFIDITVVCALSYFGNLVVHLTSASFADMLVYSLAPTLAYNLAAYVILYFPVQWLFNRLKN</sequence>
<name>A0A0R1M278_9LACO</name>
<dbReference type="STRING" id="1423776.FD04_GL002229"/>
<protein>
    <submittedName>
        <fullName evidence="9">Rod shape-determining protein MreD</fullName>
    </submittedName>
</protein>